<dbReference type="EMBL" id="FNBG01000010">
    <property type="protein sequence ID" value="SDF42804.1"/>
    <property type="molecule type" value="Genomic_DNA"/>
</dbReference>
<gene>
    <name evidence="1" type="ORF">SAMN04488542_110149</name>
</gene>
<reference evidence="1 2" key="1">
    <citation type="submission" date="2016-10" db="EMBL/GenBank/DDBJ databases">
        <authorList>
            <person name="de Groot N.N."/>
        </authorList>
    </citation>
    <scope>NUCLEOTIDE SEQUENCE [LARGE SCALE GENOMIC DNA]</scope>
    <source>
        <strain evidence="1 2">DSM 28129</strain>
    </source>
</reference>
<accession>A0A1G7L0G2</accession>
<dbReference type="AlphaFoldDB" id="A0A1G7L0G2"/>
<protein>
    <recommendedName>
        <fullName evidence="3">DUF2487 domain-containing protein</fullName>
    </recommendedName>
</protein>
<name>A0A1G7L0G2_9BACL</name>
<evidence type="ECO:0000313" key="1">
    <source>
        <dbReference type="EMBL" id="SDF42804.1"/>
    </source>
</evidence>
<sequence>MKFSEINKDSWGELCLYLDTCLIPVTGLNGTESPYEVVRALERLRDMMDLVEIPFKGRIVTYPSFQYGKEEIAQYINEVCHNVKRAGFAYVIVISADVNLNAVQLDNADLILTPSAFSEFPEGGKQQFTHEIIQELWQRKG</sequence>
<dbReference type="Proteomes" id="UP000198972">
    <property type="component" value="Unassembled WGS sequence"/>
</dbReference>
<evidence type="ECO:0000313" key="2">
    <source>
        <dbReference type="Proteomes" id="UP000198972"/>
    </source>
</evidence>
<organism evidence="1 2">
    <name type="scientific">Fontibacillus panacisegetis</name>
    <dbReference type="NCBI Taxonomy" id="670482"/>
    <lineage>
        <taxon>Bacteria</taxon>
        <taxon>Bacillati</taxon>
        <taxon>Bacillota</taxon>
        <taxon>Bacilli</taxon>
        <taxon>Bacillales</taxon>
        <taxon>Paenibacillaceae</taxon>
        <taxon>Fontibacillus</taxon>
    </lineage>
</organism>
<dbReference type="STRING" id="670482.SAMN04488542_110149"/>
<evidence type="ECO:0008006" key="3">
    <source>
        <dbReference type="Google" id="ProtNLM"/>
    </source>
</evidence>
<dbReference type="OrthoDB" id="2678750at2"/>
<dbReference type="RefSeq" id="WP_091229658.1">
    <property type="nucleotide sequence ID" value="NZ_FNBG01000010.1"/>
</dbReference>
<dbReference type="Pfam" id="PF10673">
    <property type="entry name" value="DUF2487"/>
    <property type="match status" value="1"/>
</dbReference>
<dbReference type="InterPro" id="IPR019615">
    <property type="entry name" value="DUF2487"/>
</dbReference>
<keyword evidence="2" id="KW-1185">Reference proteome</keyword>
<proteinExistence type="predicted"/>